<keyword evidence="6" id="KW-0408">Iron</keyword>
<evidence type="ECO:0000313" key="10">
    <source>
        <dbReference type="EMBL" id="CAJ0589411.1"/>
    </source>
</evidence>
<dbReference type="Pfam" id="PF13640">
    <property type="entry name" value="2OG-FeII_Oxy_3"/>
    <property type="match status" value="1"/>
</dbReference>
<name>A0AA36DLG3_CYLNA</name>
<organism evidence="10 11">
    <name type="scientific">Cylicocyclus nassatus</name>
    <name type="common">Nematode worm</name>
    <dbReference type="NCBI Taxonomy" id="53992"/>
    <lineage>
        <taxon>Eukaryota</taxon>
        <taxon>Metazoa</taxon>
        <taxon>Ecdysozoa</taxon>
        <taxon>Nematoda</taxon>
        <taxon>Chromadorea</taxon>
        <taxon>Rhabditida</taxon>
        <taxon>Rhabditina</taxon>
        <taxon>Rhabditomorpha</taxon>
        <taxon>Strongyloidea</taxon>
        <taxon>Strongylidae</taxon>
        <taxon>Cylicocyclus</taxon>
    </lineage>
</organism>
<evidence type="ECO:0000256" key="6">
    <source>
        <dbReference type="ARBA" id="ARBA00023004"/>
    </source>
</evidence>
<evidence type="ECO:0000256" key="4">
    <source>
        <dbReference type="ARBA" id="ARBA00022964"/>
    </source>
</evidence>
<dbReference type="GO" id="GO:0004656">
    <property type="term" value="F:procollagen-proline 4-dioxygenase activity"/>
    <property type="evidence" value="ECO:0007669"/>
    <property type="project" value="TreeGrafter"/>
</dbReference>
<dbReference type="PROSITE" id="PS51471">
    <property type="entry name" value="FE2OG_OXY"/>
    <property type="match status" value="1"/>
</dbReference>
<dbReference type="EMBL" id="CATQJL010000001">
    <property type="protein sequence ID" value="CAJ0589411.1"/>
    <property type="molecule type" value="Genomic_DNA"/>
</dbReference>
<feature type="region of interest" description="Disordered" evidence="7">
    <location>
        <begin position="21"/>
        <end position="59"/>
    </location>
</feature>
<accession>A0AA36DLG3</accession>
<evidence type="ECO:0000256" key="7">
    <source>
        <dbReference type="SAM" id="MobiDB-lite"/>
    </source>
</evidence>
<dbReference type="GO" id="GO:0031418">
    <property type="term" value="F:L-ascorbic acid binding"/>
    <property type="evidence" value="ECO:0007669"/>
    <property type="project" value="UniProtKB-KW"/>
</dbReference>
<dbReference type="AlphaFoldDB" id="A0AA36DLG3"/>
<dbReference type="Gene3D" id="2.60.120.620">
    <property type="entry name" value="q2cbj1_9rhob like domain"/>
    <property type="match status" value="1"/>
</dbReference>
<dbReference type="InterPro" id="IPR045054">
    <property type="entry name" value="P4HA-like"/>
</dbReference>
<keyword evidence="4" id="KW-0223">Dioxygenase</keyword>
<keyword evidence="3" id="KW-0847">Vitamin C</keyword>
<feature type="chain" id="PRO_5041396544" description="Fe2OG dioxygenase domain-containing protein" evidence="8">
    <location>
        <begin position="19"/>
        <end position="388"/>
    </location>
</feature>
<dbReference type="InterPro" id="IPR006620">
    <property type="entry name" value="Pro_4_hyd_alph"/>
</dbReference>
<keyword evidence="11" id="KW-1185">Reference proteome</keyword>
<dbReference type="PANTHER" id="PTHR10869">
    <property type="entry name" value="PROLYL 4-HYDROXYLASE ALPHA SUBUNIT"/>
    <property type="match status" value="1"/>
</dbReference>
<evidence type="ECO:0000256" key="3">
    <source>
        <dbReference type="ARBA" id="ARBA00022896"/>
    </source>
</evidence>
<dbReference type="SMART" id="SM00702">
    <property type="entry name" value="P4Hc"/>
    <property type="match status" value="1"/>
</dbReference>
<gene>
    <name evidence="10" type="ORF">CYNAS_LOCUS1394</name>
</gene>
<sequence>MKFLIIFLLLLLLIAIESKKDKATKKKEGTKQEATKKKEAVKEKVAKKKDDTKEKATELKEDIKKKSVKKEEGSKKKTKKNPHFAFDGRSEWGDKSLKKCFEPDPLKEDYLCYKYFRNYEVVYLDPVDTNPIIMIYRRLIPKEFIDEFLLDVEYKQKRKAEKKQEEDFIAKYMTSRRVANETIIVHKARKGVARVFNRIQSLIPMLNFELSGPWQVLSYKEGGHHAPHYDYITYSSPDQYSRVTRKEGNRFVTFAITLKAADIGGETVFVLSNHTVTLEAGDALLFTNIDKNMRPAPGAAHAECPVQKGEKITATLWLRPRGQELFYSHPQEEGLFAFDIEKLVTPNMKWYFKSPIYDFYIYQQMMMESFAQQFAQQEAAKKKKNPFF</sequence>
<comment type="cofactor">
    <cofactor evidence="1">
        <name>L-ascorbate</name>
        <dbReference type="ChEBI" id="CHEBI:38290"/>
    </cofactor>
</comment>
<dbReference type="GO" id="GO:0005506">
    <property type="term" value="F:iron ion binding"/>
    <property type="evidence" value="ECO:0007669"/>
    <property type="project" value="InterPro"/>
</dbReference>
<evidence type="ECO:0000259" key="9">
    <source>
        <dbReference type="PROSITE" id="PS51471"/>
    </source>
</evidence>
<comment type="caution">
    <text evidence="10">The sequence shown here is derived from an EMBL/GenBank/DDBJ whole genome shotgun (WGS) entry which is preliminary data.</text>
</comment>
<evidence type="ECO:0000256" key="1">
    <source>
        <dbReference type="ARBA" id="ARBA00001961"/>
    </source>
</evidence>
<evidence type="ECO:0000256" key="2">
    <source>
        <dbReference type="ARBA" id="ARBA00022723"/>
    </source>
</evidence>
<dbReference type="Proteomes" id="UP001176961">
    <property type="component" value="Unassembled WGS sequence"/>
</dbReference>
<dbReference type="GO" id="GO:0005783">
    <property type="term" value="C:endoplasmic reticulum"/>
    <property type="evidence" value="ECO:0007669"/>
    <property type="project" value="TreeGrafter"/>
</dbReference>
<keyword evidence="8" id="KW-0732">Signal</keyword>
<protein>
    <recommendedName>
        <fullName evidence="9">Fe2OG dioxygenase domain-containing protein</fullName>
    </recommendedName>
</protein>
<evidence type="ECO:0000256" key="8">
    <source>
        <dbReference type="SAM" id="SignalP"/>
    </source>
</evidence>
<proteinExistence type="predicted"/>
<evidence type="ECO:0000313" key="11">
    <source>
        <dbReference type="Proteomes" id="UP001176961"/>
    </source>
</evidence>
<dbReference type="InterPro" id="IPR044862">
    <property type="entry name" value="Pro_4_hyd_alph_FE2OG_OXY"/>
</dbReference>
<keyword evidence="2" id="KW-0479">Metal-binding</keyword>
<feature type="domain" description="Fe2OG dioxygenase" evidence="9">
    <location>
        <begin position="201"/>
        <end position="320"/>
    </location>
</feature>
<keyword evidence="5" id="KW-0560">Oxidoreductase</keyword>
<dbReference type="InterPro" id="IPR005123">
    <property type="entry name" value="Oxoglu/Fe-dep_dioxygenase_dom"/>
</dbReference>
<feature type="signal peptide" evidence="8">
    <location>
        <begin position="1"/>
        <end position="18"/>
    </location>
</feature>
<dbReference type="PANTHER" id="PTHR10869:SF210">
    <property type="entry name" value="FE2OG DIOXYGENASE DOMAIN-CONTAINING PROTEIN"/>
    <property type="match status" value="1"/>
</dbReference>
<reference evidence="10" key="1">
    <citation type="submission" date="2023-07" db="EMBL/GenBank/DDBJ databases">
        <authorList>
            <consortium name="CYATHOMIX"/>
        </authorList>
    </citation>
    <scope>NUCLEOTIDE SEQUENCE</scope>
    <source>
        <strain evidence="10">N/A</strain>
    </source>
</reference>
<evidence type="ECO:0000256" key="5">
    <source>
        <dbReference type="ARBA" id="ARBA00023002"/>
    </source>
</evidence>